<dbReference type="InterPro" id="IPR028994">
    <property type="entry name" value="Integrin_alpha_N"/>
</dbReference>
<dbReference type="RefSeq" id="WP_258781826.1">
    <property type="nucleotide sequence ID" value="NZ_JANUGP010000026.1"/>
</dbReference>
<gene>
    <name evidence="3" type="ORF">NX794_27545</name>
</gene>
<dbReference type="Proteomes" id="UP001205612">
    <property type="component" value="Unassembled WGS sequence"/>
</dbReference>
<dbReference type="Pfam" id="PF13517">
    <property type="entry name" value="FG-GAP_3"/>
    <property type="match status" value="2"/>
</dbReference>
<evidence type="ECO:0000313" key="3">
    <source>
        <dbReference type="EMBL" id="MCS0604937.1"/>
    </source>
</evidence>
<proteinExistence type="predicted"/>
<name>A0ABT2B8Z9_9ACTN</name>
<feature type="chain" id="PRO_5045922206" evidence="2">
    <location>
        <begin position="35"/>
        <end position="475"/>
    </location>
</feature>
<dbReference type="PANTHER" id="PTHR44103:SF1">
    <property type="entry name" value="PROPROTEIN CONVERTASE P"/>
    <property type="match status" value="1"/>
</dbReference>
<keyword evidence="4" id="KW-1185">Reference proteome</keyword>
<dbReference type="PANTHER" id="PTHR44103">
    <property type="entry name" value="PROPROTEIN CONVERTASE P"/>
    <property type="match status" value="1"/>
</dbReference>
<dbReference type="InterPro" id="IPR013517">
    <property type="entry name" value="FG-GAP"/>
</dbReference>
<dbReference type="InterPro" id="IPR038765">
    <property type="entry name" value="Papain-like_cys_pep_sf"/>
</dbReference>
<accession>A0ABT2B8Z9</accession>
<reference evidence="3 4" key="1">
    <citation type="submission" date="2022-08" db="EMBL/GenBank/DDBJ databases">
        <authorList>
            <person name="Somphong A."/>
            <person name="Phongsopitanun W."/>
        </authorList>
    </citation>
    <scope>NUCLEOTIDE SEQUENCE [LARGE SCALE GENOMIC DNA]</scope>
    <source>
        <strain evidence="3 4">LP11</strain>
    </source>
</reference>
<dbReference type="SUPFAM" id="SSF54001">
    <property type="entry name" value="Cysteine proteinases"/>
    <property type="match status" value="1"/>
</dbReference>
<evidence type="ECO:0000256" key="1">
    <source>
        <dbReference type="ARBA" id="ARBA00022729"/>
    </source>
</evidence>
<dbReference type="EMBL" id="JANUGP010000026">
    <property type="protein sequence ID" value="MCS0604937.1"/>
    <property type="molecule type" value="Genomic_DNA"/>
</dbReference>
<evidence type="ECO:0000256" key="2">
    <source>
        <dbReference type="SAM" id="SignalP"/>
    </source>
</evidence>
<dbReference type="PROSITE" id="PS51257">
    <property type="entry name" value="PROKAR_LIPOPROTEIN"/>
    <property type="match status" value="1"/>
</dbReference>
<dbReference type="Gene3D" id="2.130.10.130">
    <property type="entry name" value="Integrin alpha, N-terminal"/>
    <property type="match status" value="2"/>
</dbReference>
<evidence type="ECO:0000313" key="4">
    <source>
        <dbReference type="Proteomes" id="UP001205612"/>
    </source>
</evidence>
<protein>
    <submittedName>
        <fullName evidence="3">VCBS repeat-containing protein</fullName>
    </submittedName>
</protein>
<sequence length="475" mass="48825">MPRPVAARSVSVTLAVTASLSCGLVSVGGGVAHAAPVPLTPGATVRQLAGGGQGPVTPVPGRRTAVGAAETAPSITRSEVIDRAQSWLGKGLKYNQGEYYAGYRTDCSGYVSMAWRLSSSLTTDTFASAGVTESISKGDLKAGDALLNDAVRDDGHVALFEKWTDSSHTSYIGYEFSSRQDVIHHEIPYPYFSGHGTFEPVRNKSVTDDAPVITDPGMTNLTAGEFSGDRVADLVATEVSTGKLWLYKGPKVGALSSRVLIGTGGWNGMANVAAGDLNSDGKDDLVATEKSTGKLFLYKGTGTGLASRVEIGTGGWNGMTNLFVGDFNGDGKDDVGASEESSGKLFLYKGTGNGTISGLSGRVEIGTGGWNGMNKVVSPGDMNKDGKDDLVGTEKSTGKLFLYKGDGSGVTSRVEIGTGGWNGISGYAGADFSGDGVGDLAAVKSDTGETGKLYLYKGTGNGGIGDPTEIGTGGW</sequence>
<organism evidence="3 4">
    <name type="scientific">Streptomyces pyxinicus</name>
    <dbReference type="NCBI Taxonomy" id="2970331"/>
    <lineage>
        <taxon>Bacteria</taxon>
        <taxon>Bacillati</taxon>
        <taxon>Actinomycetota</taxon>
        <taxon>Actinomycetes</taxon>
        <taxon>Kitasatosporales</taxon>
        <taxon>Streptomycetaceae</taxon>
        <taxon>Streptomyces</taxon>
    </lineage>
</organism>
<dbReference type="Gene3D" id="3.90.1720.10">
    <property type="entry name" value="endopeptidase domain like (from Nostoc punctiforme)"/>
    <property type="match status" value="1"/>
</dbReference>
<comment type="caution">
    <text evidence="3">The sequence shown here is derived from an EMBL/GenBank/DDBJ whole genome shotgun (WGS) entry which is preliminary data.</text>
</comment>
<dbReference type="SUPFAM" id="SSF69318">
    <property type="entry name" value="Integrin alpha N-terminal domain"/>
    <property type="match status" value="2"/>
</dbReference>
<feature type="signal peptide" evidence="2">
    <location>
        <begin position="1"/>
        <end position="34"/>
    </location>
</feature>
<keyword evidence="1 2" id="KW-0732">Signal</keyword>